<dbReference type="STRING" id="29495.EA26_16460"/>
<protein>
    <submittedName>
        <fullName evidence="1">Thioredoxin</fullName>
    </submittedName>
</protein>
<dbReference type="Gene3D" id="3.40.30.10">
    <property type="entry name" value="Glutaredoxin"/>
    <property type="match status" value="1"/>
</dbReference>
<proteinExistence type="predicted"/>
<evidence type="ECO:0000313" key="1">
    <source>
        <dbReference type="EMBL" id="KGK08819.1"/>
    </source>
</evidence>
<comment type="caution">
    <text evidence="1">The sequence shown here is derived from an EMBL/GenBank/DDBJ whole genome shotgun (WGS) entry which is preliminary data.</text>
</comment>
<gene>
    <name evidence="1" type="ORF">EA26_16460</name>
</gene>
<dbReference type="Pfam" id="PF13743">
    <property type="entry name" value="Thioredoxin_5"/>
    <property type="match status" value="1"/>
</dbReference>
<dbReference type="GeneID" id="43684670"/>
<name>A0A099LMB4_9VIBR</name>
<dbReference type="eggNOG" id="COG3531">
    <property type="taxonomic scope" value="Bacteria"/>
</dbReference>
<dbReference type="RefSeq" id="WP_039429957.1">
    <property type="nucleotide sequence ID" value="NZ_CP061845.1"/>
</dbReference>
<dbReference type="Proteomes" id="UP000029994">
    <property type="component" value="Unassembled WGS sequence"/>
</dbReference>
<evidence type="ECO:0000313" key="2">
    <source>
        <dbReference type="Proteomes" id="UP000029994"/>
    </source>
</evidence>
<accession>A0A099LMB4</accession>
<organism evidence="1 2">
    <name type="scientific">Vibrio navarrensis</name>
    <dbReference type="NCBI Taxonomy" id="29495"/>
    <lineage>
        <taxon>Bacteria</taxon>
        <taxon>Pseudomonadati</taxon>
        <taxon>Pseudomonadota</taxon>
        <taxon>Gammaproteobacteria</taxon>
        <taxon>Vibrionales</taxon>
        <taxon>Vibrionaceae</taxon>
        <taxon>Vibrio</taxon>
    </lineage>
</organism>
<dbReference type="EMBL" id="JMCG01000002">
    <property type="protein sequence ID" value="KGK08819.1"/>
    <property type="molecule type" value="Genomic_DNA"/>
</dbReference>
<dbReference type="CDD" id="cd03025">
    <property type="entry name" value="DsbA_FrnE_like"/>
    <property type="match status" value="1"/>
</dbReference>
<dbReference type="PANTHER" id="PTHR13887:SF54">
    <property type="entry name" value="DSBA FAMILY PROTEIN"/>
    <property type="match status" value="1"/>
</dbReference>
<dbReference type="AlphaFoldDB" id="A0A099LMB4"/>
<dbReference type="InterPro" id="IPR036249">
    <property type="entry name" value="Thioredoxin-like_sf"/>
</dbReference>
<sequence length="210" mass="24097">MKIKLYYVHDPMCSWCWGYKPTLDKLKQQLPGVIQFEYVVGGLAPDSTLPMPPEMQQKIEGIWHQIERQLGTRFNYDFWTKCTPVRSTYQACRALIAAGFQDSYEAMLDAIQQAYYLRAMPPHEEATHRQLAKELGLNVSQFEHDVNGAFLEGVFQDQLSFASSLGVNSYPSLVLQINDAYFPIEVDYLSSESTLKQIRERILQTMPAQS</sequence>
<reference evidence="1 2" key="1">
    <citation type="submission" date="2014-04" db="EMBL/GenBank/DDBJ databases">
        <title>Genome sequencing of Vibrio navarrensis strains.</title>
        <authorList>
            <person name="Gladney L.M."/>
            <person name="Katz L.S."/>
            <person name="Marino-Ramirez L."/>
            <person name="Jordan I.K."/>
        </authorList>
    </citation>
    <scope>NUCLEOTIDE SEQUENCE [LARGE SCALE GENOMIC DNA]</scope>
    <source>
        <strain evidence="1 2">ATCC 51183</strain>
    </source>
</reference>
<keyword evidence="2" id="KW-1185">Reference proteome</keyword>
<dbReference type="SUPFAM" id="SSF52833">
    <property type="entry name" value="Thioredoxin-like"/>
    <property type="match status" value="1"/>
</dbReference>
<dbReference type="PANTHER" id="PTHR13887">
    <property type="entry name" value="GLUTATHIONE S-TRANSFERASE KAPPA"/>
    <property type="match status" value="1"/>
</dbReference>